<dbReference type="EMBL" id="ML120372">
    <property type="protein sequence ID" value="RPB01498.1"/>
    <property type="molecule type" value="Genomic_DNA"/>
</dbReference>
<feature type="non-terminal residue" evidence="1">
    <location>
        <position position="1"/>
    </location>
</feature>
<reference evidence="1 2" key="1">
    <citation type="journal article" date="2018" name="Nat. Ecol. Evol.">
        <title>Pezizomycetes genomes reveal the molecular basis of ectomycorrhizal truffle lifestyle.</title>
        <authorList>
            <person name="Murat C."/>
            <person name="Payen T."/>
            <person name="Noel B."/>
            <person name="Kuo A."/>
            <person name="Morin E."/>
            <person name="Chen J."/>
            <person name="Kohler A."/>
            <person name="Krizsan K."/>
            <person name="Balestrini R."/>
            <person name="Da Silva C."/>
            <person name="Montanini B."/>
            <person name="Hainaut M."/>
            <person name="Levati E."/>
            <person name="Barry K.W."/>
            <person name="Belfiori B."/>
            <person name="Cichocki N."/>
            <person name="Clum A."/>
            <person name="Dockter R.B."/>
            <person name="Fauchery L."/>
            <person name="Guy J."/>
            <person name="Iotti M."/>
            <person name="Le Tacon F."/>
            <person name="Lindquist E.A."/>
            <person name="Lipzen A."/>
            <person name="Malagnac F."/>
            <person name="Mello A."/>
            <person name="Molinier V."/>
            <person name="Miyauchi S."/>
            <person name="Poulain J."/>
            <person name="Riccioni C."/>
            <person name="Rubini A."/>
            <person name="Sitrit Y."/>
            <person name="Splivallo R."/>
            <person name="Traeger S."/>
            <person name="Wang M."/>
            <person name="Zifcakova L."/>
            <person name="Wipf D."/>
            <person name="Zambonelli A."/>
            <person name="Paolocci F."/>
            <person name="Nowrousian M."/>
            <person name="Ottonello S."/>
            <person name="Baldrian P."/>
            <person name="Spatafora J.W."/>
            <person name="Henrissat B."/>
            <person name="Nagy L.G."/>
            <person name="Aury J.M."/>
            <person name="Wincker P."/>
            <person name="Grigoriev I.V."/>
            <person name="Bonfante P."/>
            <person name="Martin F.M."/>
        </authorList>
    </citation>
    <scope>NUCLEOTIDE SEQUENCE [LARGE SCALE GENOMIC DNA]</scope>
    <source>
        <strain evidence="1 2">120613-1</strain>
    </source>
</reference>
<sequence>IKNDVRAQLKSYVQSPEIRKLAQNRKFHAHLVLIVGSRKVLVWGMDTNGEWIGLPVLAEKML</sequence>
<organism evidence="1 2">
    <name type="scientific">Choiromyces venosus 120613-1</name>
    <dbReference type="NCBI Taxonomy" id="1336337"/>
    <lineage>
        <taxon>Eukaryota</taxon>
        <taxon>Fungi</taxon>
        <taxon>Dikarya</taxon>
        <taxon>Ascomycota</taxon>
        <taxon>Pezizomycotina</taxon>
        <taxon>Pezizomycetes</taxon>
        <taxon>Pezizales</taxon>
        <taxon>Tuberaceae</taxon>
        <taxon>Choiromyces</taxon>
    </lineage>
</organism>
<name>A0A3N4JWB8_9PEZI</name>
<evidence type="ECO:0000313" key="2">
    <source>
        <dbReference type="Proteomes" id="UP000276215"/>
    </source>
</evidence>
<keyword evidence="2" id="KW-1185">Reference proteome</keyword>
<gene>
    <name evidence="1" type="ORF">L873DRAFT_1675695</name>
</gene>
<dbReference type="AlphaFoldDB" id="A0A3N4JWB8"/>
<proteinExistence type="predicted"/>
<evidence type="ECO:0000313" key="1">
    <source>
        <dbReference type="EMBL" id="RPB01498.1"/>
    </source>
</evidence>
<dbReference type="Proteomes" id="UP000276215">
    <property type="component" value="Unassembled WGS sequence"/>
</dbReference>
<accession>A0A3N4JWB8</accession>
<dbReference type="OrthoDB" id="5380555at2759"/>
<protein>
    <submittedName>
        <fullName evidence="1">Uncharacterized protein</fullName>
    </submittedName>
</protein>